<dbReference type="EMBL" id="JACIEA010000001">
    <property type="protein sequence ID" value="MBB3943018.1"/>
    <property type="molecule type" value="Genomic_DNA"/>
</dbReference>
<evidence type="ECO:0000313" key="3">
    <source>
        <dbReference type="Proteomes" id="UP000581447"/>
    </source>
</evidence>
<protein>
    <submittedName>
        <fullName evidence="2">Serine kinase of HPr protein (Carbohydrate metabolism regulator)</fullName>
    </submittedName>
</protein>
<dbReference type="InterPro" id="IPR025662">
    <property type="entry name" value="Sigma_54_int_dom_ATP-bd_1"/>
</dbReference>
<dbReference type="PANTHER" id="PTHR30305">
    <property type="entry name" value="PROTEIN YJDM-RELATED"/>
    <property type="match status" value="1"/>
</dbReference>
<evidence type="ECO:0000313" key="2">
    <source>
        <dbReference type="EMBL" id="MBB3943018.1"/>
    </source>
</evidence>
<dbReference type="SUPFAM" id="SSF53795">
    <property type="entry name" value="PEP carboxykinase-like"/>
    <property type="match status" value="1"/>
</dbReference>
<dbReference type="RefSeq" id="WP_183941093.1">
    <property type="nucleotide sequence ID" value="NZ_BAABBG010000023.1"/>
</dbReference>
<dbReference type="GO" id="GO:0005524">
    <property type="term" value="F:ATP binding"/>
    <property type="evidence" value="ECO:0007669"/>
    <property type="project" value="InterPro"/>
</dbReference>
<dbReference type="PROSITE" id="PS00675">
    <property type="entry name" value="SIGMA54_INTERACT_1"/>
    <property type="match status" value="1"/>
</dbReference>
<dbReference type="InterPro" id="IPR027417">
    <property type="entry name" value="P-loop_NTPase"/>
</dbReference>
<dbReference type="Proteomes" id="UP000581447">
    <property type="component" value="Unassembled WGS sequence"/>
</dbReference>
<dbReference type="GO" id="GO:0000155">
    <property type="term" value="F:phosphorelay sensor kinase activity"/>
    <property type="evidence" value="ECO:0007669"/>
    <property type="project" value="InterPro"/>
</dbReference>
<dbReference type="Gene3D" id="3.40.50.300">
    <property type="entry name" value="P-loop containing nucleotide triphosphate hydrolases"/>
    <property type="match status" value="1"/>
</dbReference>
<dbReference type="AlphaFoldDB" id="A0A840AY30"/>
<comment type="caution">
    <text evidence="2">The sequence shown here is derived from an EMBL/GenBank/DDBJ whole genome shotgun (WGS) entry which is preliminary data.</text>
</comment>
<organism evidence="2 3">
    <name type="scientific">Sphingorhabdus rigui</name>
    <dbReference type="NCBI Taxonomy" id="1282858"/>
    <lineage>
        <taxon>Bacteria</taxon>
        <taxon>Pseudomonadati</taxon>
        <taxon>Pseudomonadota</taxon>
        <taxon>Alphaproteobacteria</taxon>
        <taxon>Sphingomonadales</taxon>
        <taxon>Sphingomonadaceae</taxon>
        <taxon>Sphingorhabdus</taxon>
    </lineage>
</organism>
<keyword evidence="3" id="KW-1185">Reference proteome</keyword>
<keyword evidence="2" id="KW-0808">Transferase</keyword>
<dbReference type="InterPro" id="IPR011104">
    <property type="entry name" value="Hpr_kin/Pase_C"/>
</dbReference>
<keyword evidence="2" id="KW-0418">Kinase</keyword>
<dbReference type="PANTHER" id="PTHR30305:SF1">
    <property type="entry name" value="HPR KINASE_PHOSPHORYLASE"/>
    <property type="match status" value="1"/>
</dbReference>
<evidence type="ECO:0000259" key="1">
    <source>
        <dbReference type="Pfam" id="PF07475"/>
    </source>
</evidence>
<gene>
    <name evidence="2" type="ORF">GGR91_001240</name>
</gene>
<dbReference type="CDD" id="cd01918">
    <property type="entry name" value="HprK_C"/>
    <property type="match status" value="1"/>
</dbReference>
<feature type="domain" description="HPr kinase/phosphorylase C-terminal" evidence="1">
    <location>
        <begin position="3"/>
        <end position="79"/>
    </location>
</feature>
<proteinExistence type="predicted"/>
<dbReference type="GO" id="GO:0006109">
    <property type="term" value="P:regulation of carbohydrate metabolic process"/>
    <property type="evidence" value="ECO:0007669"/>
    <property type="project" value="InterPro"/>
</dbReference>
<accession>A0A840AY30</accession>
<sequence>MPQMIHGTAISIGGHAVLIIGESGSGKSDLALRLIDRGAILISDDVVFLETRDNAPMLTVAPNIAGKIEVRGVGIANVDFLASAPLRLVVEFVDSPDRLPEDIARTNIGDYVVPVSKLNPFEQSSAIKVEYALRAVLDRGVRPEFVSANAVKESLPS</sequence>
<name>A0A840AY30_9SPHN</name>
<dbReference type="Pfam" id="PF07475">
    <property type="entry name" value="Hpr_kinase_C"/>
    <property type="match status" value="1"/>
</dbReference>
<reference evidence="2 3" key="1">
    <citation type="submission" date="2020-08" db="EMBL/GenBank/DDBJ databases">
        <title>Genomic Encyclopedia of Type Strains, Phase IV (KMG-IV): sequencing the most valuable type-strain genomes for metagenomic binning, comparative biology and taxonomic classification.</title>
        <authorList>
            <person name="Goeker M."/>
        </authorList>
    </citation>
    <scope>NUCLEOTIDE SEQUENCE [LARGE SCALE GENOMIC DNA]</scope>
    <source>
        <strain evidence="2 3">DSM 29050</strain>
    </source>
</reference>